<feature type="transmembrane region" description="Helical" evidence="3">
    <location>
        <begin position="420"/>
        <end position="439"/>
    </location>
</feature>
<evidence type="ECO:0000313" key="5">
    <source>
        <dbReference type="Proteomes" id="UP000199302"/>
    </source>
</evidence>
<dbReference type="Proteomes" id="UP000199302">
    <property type="component" value="Unassembled WGS sequence"/>
</dbReference>
<keyword evidence="3" id="KW-0472">Membrane</keyword>
<gene>
    <name evidence="4" type="ORF">SAMN04515673_11623</name>
</gene>
<dbReference type="AlphaFoldDB" id="A0A1I6ENI0"/>
<accession>A0A1I6ENI0</accession>
<protein>
    <submittedName>
        <fullName evidence="4">Polysaccharide chain length determinant protein, PEP-CTERM locus subfamily</fullName>
    </submittedName>
</protein>
<feature type="transmembrane region" description="Helical" evidence="3">
    <location>
        <begin position="478"/>
        <end position="498"/>
    </location>
</feature>
<keyword evidence="3" id="KW-1133">Transmembrane helix</keyword>
<dbReference type="OrthoDB" id="8114194at2"/>
<dbReference type="InterPro" id="IPR050445">
    <property type="entry name" value="Bact_polysacc_biosynth/exp"/>
</dbReference>
<feature type="coiled-coil region" evidence="1">
    <location>
        <begin position="209"/>
        <end position="236"/>
    </location>
</feature>
<keyword evidence="3" id="KW-0812">Transmembrane</keyword>
<dbReference type="EMBL" id="FOYI01000016">
    <property type="protein sequence ID" value="SFR19289.1"/>
    <property type="molecule type" value="Genomic_DNA"/>
</dbReference>
<dbReference type="STRING" id="871652.SAMN04515673_11623"/>
<evidence type="ECO:0000256" key="1">
    <source>
        <dbReference type="SAM" id="Coils"/>
    </source>
</evidence>
<feature type="coiled-coil region" evidence="1">
    <location>
        <begin position="323"/>
        <end position="350"/>
    </location>
</feature>
<sequence length="517" mass="57505">MIPDLRFYFRLLVRRSPAMAALFLLASCIGLLVAVRQPTTYTTSATLLVEAQQIPDSMVRSTIDTNATEQLEVIQQRLMTRTNLLDVARAGNVFPNQSEMSPDEVVSQMQSRTFIRRSSGRDRATLMTLGFRGDSPRQVAAVVNQYVTIVLEANSSFRAERAENTLDFFEQEVSNFSAELNNRSEQIVSFKNQNADALPENLNFRLERQSFLQERLARAERDLDALTAQRANTIRLFENSGLVSANAAPDSPEEAQLRALRNDLRRALSIYSEQNPRVVLLRNQINALAAQIQAQDAEAEAEAPEDAPGESPPAPATPLDISLAEIDTRMDTLRAEITTINEELTELQGSIERTPAIRIALEAMERDQQNTRNLYNSAVQRLSEARMGERIELSARGERITVLEPAAVPTQPSGPNRLKIAGMGIFVGLSLAGGLFLLLEILNQSIRRPSEIESSLEITPLVTIPSFESASHRYWRRVALLGSTAVVVVLVPVALWAIDTHYMPLDVLFAKLKNKLL</sequence>
<evidence type="ECO:0000256" key="2">
    <source>
        <dbReference type="SAM" id="MobiDB-lite"/>
    </source>
</evidence>
<feature type="region of interest" description="Disordered" evidence="2">
    <location>
        <begin position="296"/>
        <end position="318"/>
    </location>
</feature>
<keyword evidence="1" id="KW-0175">Coiled coil</keyword>
<dbReference type="PROSITE" id="PS51257">
    <property type="entry name" value="PROKAR_LIPOPROTEIN"/>
    <property type="match status" value="1"/>
</dbReference>
<reference evidence="4 5" key="1">
    <citation type="submission" date="2016-10" db="EMBL/GenBank/DDBJ databases">
        <authorList>
            <person name="de Groot N.N."/>
        </authorList>
    </citation>
    <scope>NUCLEOTIDE SEQUENCE [LARGE SCALE GENOMIC DNA]</scope>
    <source>
        <strain evidence="5">KMM 9023,NRIC 0796,JCM 17311,KCTC 23692</strain>
    </source>
</reference>
<dbReference type="PANTHER" id="PTHR32309:SF31">
    <property type="entry name" value="CAPSULAR EXOPOLYSACCHARIDE FAMILY"/>
    <property type="match status" value="1"/>
</dbReference>
<dbReference type="PANTHER" id="PTHR32309">
    <property type="entry name" value="TYROSINE-PROTEIN KINASE"/>
    <property type="match status" value="1"/>
</dbReference>
<evidence type="ECO:0000313" key="4">
    <source>
        <dbReference type="EMBL" id="SFR19289.1"/>
    </source>
</evidence>
<organism evidence="4 5">
    <name type="scientific">Poseidonocella sedimentorum</name>
    <dbReference type="NCBI Taxonomy" id="871652"/>
    <lineage>
        <taxon>Bacteria</taxon>
        <taxon>Pseudomonadati</taxon>
        <taxon>Pseudomonadota</taxon>
        <taxon>Alphaproteobacteria</taxon>
        <taxon>Rhodobacterales</taxon>
        <taxon>Roseobacteraceae</taxon>
        <taxon>Poseidonocella</taxon>
    </lineage>
</organism>
<dbReference type="RefSeq" id="WP_092082479.1">
    <property type="nucleotide sequence ID" value="NZ_FOYI01000016.1"/>
</dbReference>
<proteinExistence type="predicted"/>
<evidence type="ECO:0000256" key="3">
    <source>
        <dbReference type="SAM" id="Phobius"/>
    </source>
</evidence>
<keyword evidence="5" id="KW-1185">Reference proteome</keyword>
<name>A0A1I6ENI0_9RHOB</name>
<feature type="compositionally biased region" description="Acidic residues" evidence="2">
    <location>
        <begin position="297"/>
        <end position="308"/>
    </location>
</feature>